<feature type="domain" description="ABC transporter" evidence="8">
    <location>
        <begin position="340"/>
        <end position="589"/>
    </location>
</feature>
<dbReference type="PROSITE" id="PS00211">
    <property type="entry name" value="ABC_TRANSPORTER_1"/>
    <property type="match status" value="1"/>
</dbReference>
<evidence type="ECO:0000256" key="5">
    <source>
        <dbReference type="ARBA" id="ARBA00022989"/>
    </source>
</evidence>
<evidence type="ECO:0000259" key="8">
    <source>
        <dbReference type="PROSITE" id="PS50893"/>
    </source>
</evidence>
<name>K0JVZ8_SACES</name>
<dbReference type="PANTHER" id="PTHR24221:SF646">
    <property type="entry name" value="HAEMOLYSIN SECRETION ATP-BINDING PROTEIN"/>
    <property type="match status" value="1"/>
</dbReference>
<dbReference type="Pfam" id="PF00005">
    <property type="entry name" value="ABC_tran"/>
    <property type="match status" value="1"/>
</dbReference>
<feature type="domain" description="ABC transmembrane type-1" evidence="9">
    <location>
        <begin position="20"/>
        <end position="306"/>
    </location>
</feature>
<dbReference type="SUPFAM" id="SSF90123">
    <property type="entry name" value="ABC transporter transmembrane region"/>
    <property type="match status" value="1"/>
</dbReference>
<keyword evidence="4" id="KW-0067">ATP-binding</keyword>
<dbReference type="InterPro" id="IPR036640">
    <property type="entry name" value="ABC1_TM_sf"/>
</dbReference>
<keyword evidence="5 7" id="KW-1133">Transmembrane helix</keyword>
<keyword evidence="11" id="KW-1185">Reference proteome</keyword>
<evidence type="ECO:0000256" key="1">
    <source>
        <dbReference type="ARBA" id="ARBA00004651"/>
    </source>
</evidence>
<dbReference type="Gene3D" id="1.20.1560.10">
    <property type="entry name" value="ABC transporter type 1, transmembrane domain"/>
    <property type="match status" value="1"/>
</dbReference>
<dbReference type="HOGENOM" id="CLU_000604_84_3_11"/>
<dbReference type="AlphaFoldDB" id="K0JVZ8"/>
<evidence type="ECO:0000256" key="6">
    <source>
        <dbReference type="ARBA" id="ARBA00023136"/>
    </source>
</evidence>
<evidence type="ECO:0000313" key="10">
    <source>
        <dbReference type="EMBL" id="CCH28383.1"/>
    </source>
</evidence>
<evidence type="ECO:0000256" key="3">
    <source>
        <dbReference type="ARBA" id="ARBA00022741"/>
    </source>
</evidence>
<comment type="subcellular location">
    <subcellularLocation>
        <location evidence="1">Cell membrane</location>
        <topology evidence="1">Multi-pass membrane protein</topology>
    </subcellularLocation>
</comment>
<dbReference type="PANTHER" id="PTHR24221">
    <property type="entry name" value="ATP-BINDING CASSETTE SUB-FAMILY B"/>
    <property type="match status" value="1"/>
</dbReference>
<sequence>MRGIRGALGLTWRASRVCTLVFVVLTLVLALTPVAIAWLMKTLLDLLVAGDGREEAVVGTAVTLAVVSLLAGVLPQAVQFVHKELERRVGLVAQDRLFEATERFVGLAKFEDPVFVDRVRLAQQHGGATPGVVVSTALSLGGNTVKALGFLASLVLLAVWLPLAVVASALPALVGEIWLARRRAALHWRLGPVERREMFFRALLTDVKAAKEIRLFGTGSHLRGRMSAQRRQVNGEQARLDRAEVVVQVGAGVVTAGFAGGVLLWSALAAVGGRITIGDVSLVAASIAGVQAAVLALVRDLGNSHKQLLLFRHYSEIVGSGPDLPIAAQPVPVPALRQGIEFRDVWFRYSPDHPWVLRGVSFTVEHGTALGLVGRNGAGKSTLIKLLCRMYDPERGAVLWDGVDLREFDPVELRLRIGAVFQDYMNYDLTAAENIGLGDLDQAGDQERVTAAAVKAGADGFVSAMTRGYRTLLSRVFFHGDVVKGAAGVTLSGGQWQRLALARAYLRGDRDLLILDEPSSGLDAEAEHQVHSGLREHRVGRTSVLISHRLGAVRDADLLVVVDEGTVVEQGTHEQLMAGGGIYAGMFTSQAEGYQRGLSEVAG</sequence>
<organism evidence="10 11">
    <name type="scientific">Saccharothrix espanaensis (strain ATCC 51144 / DSM 44229 / JCM 9112 / NBRC 15066 / NRRL 15764)</name>
    <dbReference type="NCBI Taxonomy" id="1179773"/>
    <lineage>
        <taxon>Bacteria</taxon>
        <taxon>Bacillati</taxon>
        <taxon>Actinomycetota</taxon>
        <taxon>Actinomycetes</taxon>
        <taxon>Pseudonocardiales</taxon>
        <taxon>Pseudonocardiaceae</taxon>
        <taxon>Saccharothrix</taxon>
    </lineage>
</organism>
<dbReference type="InterPro" id="IPR039421">
    <property type="entry name" value="Type_1_exporter"/>
</dbReference>
<dbReference type="GO" id="GO:0140359">
    <property type="term" value="F:ABC-type transporter activity"/>
    <property type="evidence" value="ECO:0007669"/>
    <property type="project" value="InterPro"/>
</dbReference>
<dbReference type="GO" id="GO:0005524">
    <property type="term" value="F:ATP binding"/>
    <property type="evidence" value="ECO:0007669"/>
    <property type="project" value="UniProtKB-KW"/>
</dbReference>
<keyword evidence="3" id="KW-0547">Nucleotide-binding</keyword>
<evidence type="ECO:0000256" key="2">
    <source>
        <dbReference type="ARBA" id="ARBA00022692"/>
    </source>
</evidence>
<dbReference type="GO" id="GO:0034040">
    <property type="term" value="F:ATPase-coupled lipid transmembrane transporter activity"/>
    <property type="evidence" value="ECO:0007669"/>
    <property type="project" value="TreeGrafter"/>
</dbReference>
<feature type="transmembrane region" description="Helical" evidence="7">
    <location>
        <begin position="280"/>
        <end position="298"/>
    </location>
</feature>
<feature type="transmembrane region" description="Helical" evidence="7">
    <location>
        <begin position="20"/>
        <end position="44"/>
    </location>
</feature>
<proteinExistence type="predicted"/>
<dbReference type="STRING" id="1179773.BN6_10550"/>
<reference evidence="10 11" key="1">
    <citation type="journal article" date="2012" name="BMC Genomics">
        <title>Complete genome sequence of Saccharothrix espanaensis DSM 44229T and comparison to the other completely sequenced Pseudonocardiaceae.</title>
        <authorList>
            <person name="Strobel T."/>
            <person name="Al-Dilaimi A."/>
            <person name="Blom J."/>
            <person name="Gessner A."/>
            <person name="Kalinowski J."/>
            <person name="Luzhetska M."/>
            <person name="Puhler A."/>
            <person name="Szczepanowski R."/>
            <person name="Bechthold A."/>
            <person name="Ruckert C."/>
        </authorList>
    </citation>
    <scope>NUCLEOTIDE SEQUENCE [LARGE SCALE GENOMIC DNA]</scope>
    <source>
        <strain evidence="11">ATCC 51144 / DSM 44229 / JCM 9112 / NBRC 15066 / NRRL 15764</strain>
    </source>
</reference>
<dbReference type="InterPro" id="IPR027417">
    <property type="entry name" value="P-loop_NTPase"/>
</dbReference>
<dbReference type="eggNOG" id="COG1132">
    <property type="taxonomic scope" value="Bacteria"/>
</dbReference>
<keyword evidence="2 7" id="KW-0812">Transmembrane</keyword>
<dbReference type="InterPro" id="IPR011527">
    <property type="entry name" value="ABC1_TM_dom"/>
</dbReference>
<keyword evidence="6 7" id="KW-0472">Membrane</keyword>
<feature type="transmembrane region" description="Helical" evidence="7">
    <location>
        <begin position="245"/>
        <end position="268"/>
    </location>
</feature>
<dbReference type="Gene3D" id="3.40.50.300">
    <property type="entry name" value="P-loop containing nucleotide triphosphate hydrolases"/>
    <property type="match status" value="1"/>
</dbReference>
<dbReference type="InterPro" id="IPR017871">
    <property type="entry name" value="ABC_transporter-like_CS"/>
</dbReference>
<dbReference type="PROSITE" id="PS50893">
    <property type="entry name" value="ABC_TRANSPORTER_2"/>
    <property type="match status" value="1"/>
</dbReference>
<gene>
    <name evidence="10" type="ordered locus">BN6_10550</name>
</gene>
<dbReference type="KEGG" id="sesp:BN6_10550"/>
<protein>
    <submittedName>
        <fullName evidence="10">Carbohydrate ABC transporter</fullName>
    </submittedName>
</protein>
<dbReference type="PATRIC" id="fig|1179773.3.peg.1054"/>
<evidence type="ECO:0000313" key="11">
    <source>
        <dbReference type="Proteomes" id="UP000006281"/>
    </source>
</evidence>
<evidence type="ECO:0000256" key="4">
    <source>
        <dbReference type="ARBA" id="ARBA00022840"/>
    </source>
</evidence>
<dbReference type="Proteomes" id="UP000006281">
    <property type="component" value="Chromosome"/>
</dbReference>
<dbReference type="EMBL" id="HE804045">
    <property type="protein sequence ID" value="CCH28383.1"/>
    <property type="molecule type" value="Genomic_DNA"/>
</dbReference>
<evidence type="ECO:0000256" key="7">
    <source>
        <dbReference type="SAM" id="Phobius"/>
    </source>
</evidence>
<evidence type="ECO:0000259" key="9">
    <source>
        <dbReference type="PROSITE" id="PS50929"/>
    </source>
</evidence>
<dbReference type="InterPro" id="IPR003439">
    <property type="entry name" value="ABC_transporter-like_ATP-bd"/>
</dbReference>
<dbReference type="SMART" id="SM00382">
    <property type="entry name" value="AAA"/>
    <property type="match status" value="1"/>
</dbReference>
<accession>K0JVZ8</accession>
<dbReference type="BioCyc" id="SESP1179773:BN6_RS05200-MONOMER"/>
<dbReference type="PROSITE" id="PS50929">
    <property type="entry name" value="ABC_TM1F"/>
    <property type="match status" value="1"/>
</dbReference>
<dbReference type="GO" id="GO:0016887">
    <property type="term" value="F:ATP hydrolysis activity"/>
    <property type="evidence" value="ECO:0007669"/>
    <property type="project" value="InterPro"/>
</dbReference>
<dbReference type="GO" id="GO:0005886">
    <property type="term" value="C:plasma membrane"/>
    <property type="evidence" value="ECO:0007669"/>
    <property type="project" value="UniProtKB-SubCell"/>
</dbReference>
<dbReference type="SUPFAM" id="SSF52540">
    <property type="entry name" value="P-loop containing nucleoside triphosphate hydrolases"/>
    <property type="match status" value="1"/>
</dbReference>
<dbReference type="InterPro" id="IPR003593">
    <property type="entry name" value="AAA+_ATPase"/>
</dbReference>
<feature type="transmembrane region" description="Helical" evidence="7">
    <location>
        <begin position="148"/>
        <end position="174"/>
    </location>
</feature>
<feature type="transmembrane region" description="Helical" evidence="7">
    <location>
        <begin position="56"/>
        <end position="78"/>
    </location>
</feature>